<evidence type="ECO:0000256" key="3">
    <source>
        <dbReference type="ARBA" id="ARBA00023082"/>
    </source>
</evidence>
<dbReference type="InterPro" id="IPR014284">
    <property type="entry name" value="RNA_pol_sigma-70_dom"/>
</dbReference>
<dbReference type="Gene3D" id="1.10.10.10">
    <property type="entry name" value="Winged helix-like DNA-binding domain superfamily/Winged helix DNA-binding domain"/>
    <property type="match status" value="1"/>
</dbReference>
<keyword evidence="3" id="KW-0731">Sigma factor</keyword>
<evidence type="ECO:0000313" key="7">
    <source>
        <dbReference type="EMBL" id="MBG9375026.1"/>
    </source>
</evidence>
<comment type="similarity">
    <text evidence="1">Belongs to the sigma-70 factor family. ECF subfamily.</text>
</comment>
<dbReference type="InterPro" id="IPR013325">
    <property type="entry name" value="RNA_pol_sigma_r2"/>
</dbReference>
<feature type="domain" description="RNA polymerase sigma-70 region 2" evidence="5">
    <location>
        <begin position="15"/>
        <end position="80"/>
    </location>
</feature>
<dbReference type="InterPro" id="IPR013324">
    <property type="entry name" value="RNA_pol_sigma_r3/r4-like"/>
</dbReference>
<evidence type="ECO:0000256" key="4">
    <source>
        <dbReference type="ARBA" id="ARBA00023163"/>
    </source>
</evidence>
<reference evidence="7" key="1">
    <citation type="submission" date="2020-11" db="EMBL/GenBank/DDBJ databases">
        <title>Bacterial whole genome sequence for Panacibacter sp. DH6.</title>
        <authorList>
            <person name="Le V."/>
            <person name="Ko S."/>
            <person name="Ahn C.-Y."/>
            <person name="Oh H.-M."/>
        </authorList>
    </citation>
    <scope>NUCLEOTIDE SEQUENCE</scope>
    <source>
        <strain evidence="7">DH6</strain>
    </source>
</reference>
<keyword evidence="4" id="KW-0804">Transcription</keyword>
<dbReference type="Gene3D" id="1.10.1740.10">
    <property type="match status" value="1"/>
</dbReference>
<dbReference type="Pfam" id="PF04542">
    <property type="entry name" value="Sigma70_r2"/>
    <property type="match status" value="1"/>
</dbReference>
<organism evidence="7 8">
    <name type="scientific">Panacibacter microcysteis</name>
    <dbReference type="NCBI Taxonomy" id="2793269"/>
    <lineage>
        <taxon>Bacteria</taxon>
        <taxon>Pseudomonadati</taxon>
        <taxon>Bacteroidota</taxon>
        <taxon>Chitinophagia</taxon>
        <taxon>Chitinophagales</taxon>
        <taxon>Chitinophagaceae</taxon>
        <taxon>Panacibacter</taxon>
    </lineage>
</organism>
<accession>A0A931GT10</accession>
<dbReference type="SUPFAM" id="SSF88946">
    <property type="entry name" value="Sigma2 domain of RNA polymerase sigma factors"/>
    <property type="match status" value="1"/>
</dbReference>
<dbReference type="Pfam" id="PF08281">
    <property type="entry name" value="Sigma70_r4_2"/>
    <property type="match status" value="1"/>
</dbReference>
<gene>
    <name evidence="7" type="ORF">I5907_02215</name>
</gene>
<dbReference type="InterPro" id="IPR036388">
    <property type="entry name" value="WH-like_DNA-bd_sf"/>
</dbReference>
<dbReference type="EMBL" id="JADWYR010000001">
    <property type="protein sequence ID" value="MBG9375026.1"/>
    <property type="molecule type" value="Genomic_DNA"/>
</dbReference>
<evidence type="ECO:0000259" key="6">
    <source>
        <dbReference type="Pfam" id="PF08281"/>
    </source>
</evidence>
<evidence type="ECO:0000259" key="5">
    <source>
        <dbReference type="Pfam" id="PF04542"/>
    </source>
</evidence>
<dbReference type="GO" id="GO:0006352">
    <property type="term" value="P:DNA-templated transcription initiation"/>
    <property type="evidence" value="ECO:0007669"/>
    <property type="project" value="InterPro"/>
</dbReference>
<dbReference type="GO" id="GO:0016987">
    <property type="term" value="F:sigma factor activity"/>
    <property type="evidence" value="ECO:0007669"/>
    <property type="project" value="UniProtKB-KW"/>
</dbReference>
<dbReference type="InterPro" id="IPR007627">
    <property type="entry name" value="RNA_pol_sigma70_r2"/>
</dbReference>
<dbReference type="AlphaFoldDB" id="A0A931GT10"/>
<keyword evidence="8" id="KW-1185">Reference proteome</keyword>
<evidence type="ECO:0000256" key="1">
    <source>
        <dbReference type="ARBA" id="ARBA00010641"/>
    </source>
</evidence>
<evidence type="ECO:0000313" key="8">
    <source>
        <dbReference type="Proteomes" id="UP000628448"/>
    </source>
</evidence>
<evidence type="ECO:0000256" key="2">
    <source>
        <dbReference type="ARBA" id="ARBA00023015"/>
    </source>
</evidence>
<dbReference type="SUPFAM" id="SSF88659">
    <property type="entry name" value="Sigma3 and sigma4 domains of RNA polymerase sigma factors"/>
    <property type="match status" value="1"/>
</dbReference>
<dbReference type="NCBIfam" id="TIGR02937">
    <property type="entry name" value="sigma70-ECF"/>
    <property type="match status" value="1"/>
</dbReference>
<comment type="caution">
    <text evidence="7">The sequence shown here is derived from an EMBL/GenBank/DDBJ whole genome shotgun (WGS) entry which is preliminary data.</text>
</comment>
<dbReference type="GO" id="GO:0003677">
    <property type="term" value="F:DNA binding"/>
    <property type="evidence" value="ECO:0007669"/>
    <property type="project" value="InterPro"/>
</dbReference>
<dbReference type="InterPro" id="IPR039425">
    <property type="entry name" value="RNA_pol_sigma-70-like"/>
</dbReference>
<keyword evidence="2" id="KW-0805">Transcription regulation</keyword>
<dbReference type="InterPro" id="IPR013249">
    <property type="entry name" value="RNA_pol_sigma70_r4_t2"/>
</dbReference>
<dbReference type="RefSeq" id="WP_196989106.1">
    <property type="nucleotide sequence ID" value="NZ_JADWYR010000001.1"/>
</dbReference>
<name>A0A931GT10_9BACT</name>
<sequence>MHATEQSTLFLEVLEKHKGIIFKIANAYCIREQDRQDLIQEITIQLWKSFSRYNDAYKYSTWIYRIALNTAISSFRKNKKQKSVAGNMPEAIIHLAESNTATEQEHQLELLQQCIAELKELDKAIMILYLEEKSHKEIAAITGTSETNVATKIGRLKLLIKQKFLQKNV</sequence>
<dbReference type="PANTHER" id="PTHR43133">
    <property type="entry name" value="RNA POLYMERASE ECF-TYPE SIGMA FACTO"/>
    <property type="match status" value="1"/>
</dbReference>
<feature type="domain" description="RNA polymerase sigma factor 70 region 4 type 2" evidence="6">
    <location>
        <begin position="109"/>
        <end position="155"/>
    </location>
</feature>
<proteinExistence type="inferred from homology"/>
<dbReference type="Proteomes" id="UP000628448">
    <property type="component" value="Unassembled WGS sequence"/>
</dbReference>
<dbReference type="PANTHER" id="PTHR43133:SF45">
    <property type="entry name" value="RNA POLYMERASE ECF-TYPE SIGMA FACTOR"/>
    <property type="match status" value="1"/>
</dbReference>
<protein>
    <submittedName>
        <fullName evidence="7">Sigma-70 family RNA polymerase sigma factor</fullName>
    </submittedName>
</protein>